<protein>
    <submittedName>
        <fullName evidence="3">Uncharacterized protein</fullName>
    </submittedName>
</protein>
<evidence type="ECO:0000313" key="3">
    <source>
        <dbReference type="EMBL" id="OXA47813.1"/>
    </source>
</evidence>
<feature type="transmembrane region" description="Helical" evidence="1">
    <location>
        <begin position="59"/>
        <end position="82"/>
    </location>
</feature>
<evidence type="ECO:0000313" key="4">
    <source>
        <dbReference type="Proteomes" id="UP000198287"/>
    </source>
</evidence>
<keyword evidence="1" id="KW-1133">Transmembrane helix</keyword>
<keyword evidence="4" id="KW-1185">Reference proteome</keyword>
<dbReference type="EMBL" id="LNIX01000012">
    <property type="protein sequence ID" value="OXA47813.1"/>
    <property type="molecule type" value="Genomic_DNA"/>
</dbReference>
<proteinExistence type="predicted"/>
<keyword evidence="1" id="KW-0472">Membrane</keyword>
<sequence>MRVKVHLYKQLQILVAQINLGYRVVLLPIILCFIVSANVVGATLTFTLKSDLLAHPANFLYPFLAVESTIALFGMGTIAGCVNKRSIRYISKIRGAASKSKKSGLLFNKMARSCSSIKIRFSSNFMAMSTPLMMASFCAKTTTRLLLMN</sequence>
<dbReference type="EMBL" id="LNIX01000034">
    <property type="protein sequence ID" value="OXA40181.1"/>
    <property type="molecule type" value="Genomic_DNA"/>
</dbReference>
<accession>A0A226DRI4</accession>
<dbReference type="Proteomes" id="UP000198287">
    <property type="component" value="Unassembled WGS sequence"/>
</dbReference>
<name>A0A226DRI4_FOLCA</name>
<organism evidence="3 4">
    <name type="scientific">Folsomia candida</name>
    <name type="common">Springtail</name>
    <dbReference type="NCBI Taxonomy" id="158441"/>
    <lineage>
        <taxon>Eukaryota</taxon>
        <taxon>Metazoa</taxon>
        <taxon>Ecdysozoa</taxon>
        <taxon>Arthropoda</taxon>
        <taxon>Hexapoda</taxon>
        <taxon>Collembola</taxon>
        <taxon>Entomobryomorpha</taxon>
        <taxon>Isotomoidea</taxon>
        <taxon>Isotomidae</taxon>
        <taxon>Proisotominae</taxon>
        <taxon>Folsomia</taxon>
    </lineage>
</organism>
<keyword evidence="1" id="KW-0812">Transmembrane</keyword>
<comment type="caution">
    <text evidence="3">The sequence shown here is derived from an EMBL/GenBank/DDBJ whole genome shotgun (WGS) entry which is preliminary data.</text>
</comment>
<reference evidence="3 4" key="1">
    <citation type="submission" date="2015-12" db="EMBL/GenBank/DDBJ databases">
        <title>The genome of Folsomia candida.</title>
        <authorList>
            <person name="Faddeeva A."/>
            <person name="Derks M.F."/>
            <person name="Anvar Y."/>
            <person name="Smit S."/>
            <person name="Van Straalen N."/>
            <person name="Roelofs D."/>
        </authorList>
    </citation>
    <scope>NUCLEOTIDE SEQUENCE [LARGE SCALE GENOMIC DNA]</scope>
    <source>
        <strain evidence="3 4">VU population</strain>
        <tissue evidence="3">Whole body</tissue>
    </source>
</reference>
<feature type="transmembrane region" description="Helical" evidence="1">
    <location>
        <begin position="20"/>
        <end position="39"/>
    </location>
</feature>
<gene>
    <name evidence="3" type="ORF">Fcan01_16848</name>
    <name evidence="2" type="ORF">Fcan01_24824</name>
</gene>
<evidence type="ECO:0000256" key="1">
    <source>
        <dbReference type="SAM" id="Phobius"/>
    </source>
</evidence>
<dbReference type="AlphaFoldDB" id="A0A226DRI4"/>
<evidence type="ECO:0000313" key="2">
    <source>
        <dbReference type="EMBL" id="OXA40181.1"/>
    </source>
</evidence>